<feature type="coiled-coil region" evidence="1">
    <location>
        <begin position="123"/>
        <end position="157"/>
    </location>
</feature>
<evidence type="ECO:0000256" key="2">
    <source>
        <dbReference type="SAM" id="MobiDB-lite"/>
    </source>
</evidence>
<feature type="compositionally biased region" description="Basic and acidic residues" evidence="2">
    <location>
        <begin position="1"/>
        <end position="13"/>
    </location>
</feature>
<dbReference type="AlphaFoldDB" id="A0AAV9MUK6"/>
<evidence type="ECO:0000313" key="3">
    <source>
        <dbReference type="EMBL" id="KAK5043623.1"/>
    </source>
</evidence>
<feature type="coiled-coil region" evidence="1">
    <location>
        <begin position="215"/>
        <end position="295"/>
    </location>
</feature>
<name>A0AAV9MUK6_9EURO</name>
<keyword evidence="1" id="KW-0175">Coiled coil</keyword>
<sequence length="310" mass="36428">MASSHKDTEHHDVPPIAKQQTGKQQRRQQRLEAYNGCKGLACVTLDSTPTTSAAVEDNPIDYGNNRLLTGFWFTAPLAEQNVPPEDLTGTPLHVQMKFKALEKALKGYRDRQRNIQKAFHYRNMVKNQQVEDVQAENKALEAKYHNLKAEFETLKTQPGELQEKHIIREQNAYGVTKSRHIALSAEFEGLQSEHEQLRINYETKLDQHVADQKAIHRYKEQIRNLELRLKRKDEHLTTMKQREVRQTQRDMQVKMKMEEKYNELVHQHEKSELENQLLREEVKLLSETAENLIEAKVKRWHDKRAEELRP</sequence>
<dbReference type="EMBL" id="JAVRRD010000054">
    <property type="protein sequence ID" value="KAK5043623.1"/>
    <property type="molecule type" value="Genomic_DNA"/>
</dbReference>
<gene>
    <name evidence="3" type="ORF">LTR84_011337</name>
</gene>
<organism evidence="3 4">
    <name type="scientific">Exophiala bonariae</name>
    <dbReference type="NCBI Taxonomy" id="1690606"/>
    <lineage>
        <taxon>Eukaryota</taxon>
        <taxon>Fungi</taxon>
        <taxon>Dikarya</taxon>
        <taxon>Ascomycota</taxon>
        <taxon>Pezizomycotina</taxon>
        <taxon>Eurotiomycetes</taxon>
        <taxon>Chaetothyriomycetidae</taxon>
        <taxon>Chaetothyriales</taxon>
        <taxon>Herpotrichiellaceae</taxon>
        <taxon>Exophiala</taxon>
    </lineage>
</organism>
<evidence type="ECO:0000313" key="4">
    <source>
        <dbReference type="Proteomes" id="UP001358417"/>
    </source>
</evidence>
<dbReference type="GeneID" id="89979491"/>
<dbReference type="Proteomes" id="UP001358417">
    <property type="component" value="Unassembled WGS sequence"/>
</dbReference>
<protein>
    <submittedName>
        <fullName evidence="3">Uncharacterized protein</fullName>
    </submittedName>
</protein>
<proteinExistence type="predicted"/>
<feature type="region of interest" description="Disordered" evidence="2">
    <location>
        <begin position="1"/>
        <end position="29"/>
    </location>
</feature>
<keyword evidence="4" id="KW-1185">Reference proteome</keyword>
<evidence type="ECO:0000256" key="1">
    <source>
        <dbReference type="SAM" id="Coils"/>
    </source>
</evidence>
<comment type="caution">
    <text evidence="3">The sequence shown here is derived from an EMBL/GenBank/DDBJ whole genome shotgun (WGS) entry which is preliminary data.</text>
</comment>
<dbReference type="RefSeq" id="XP_064700006.1">
    <property type="nucleotide sequence ID" value="XM_064854870.1"/>
</dbReference>
<reference evidence="3 4" key="1">
    <citation type="submission" date="2023-08" db="EMBL/GenBank/DDBJ databases">
        <title>Black Yeasts Isolated from many extreme environments.</title>
        <authorList>
            <person name="Coleine C."/>
            <person name="Stajich J.E."/>
            <person name="Selbmann L."/>
        </authorList>
    </citation>
    <scope>NUCLEOTIDE SEQUENCE [LARGE SCALE GENOMIC DNA]</scope>
    <source>
        <strain evidence="3 4">CCFEE 5792</strain>
    </source>
</reference>
<accession>A0AAV9MUK6</accession>